<name>A0A0D6JH22_9HYPH</name>
<proteinExistence type="predicted"/>
<dbReference type="RefSeq" id="WP_152025015.1">
    <property type="nucleotide sequence ID" value="NZ_LN829118.1"/>
</dbReference>
<dbReference type="KEGG" id="fiy:BN1229_v1_2659"/>
<sequence>MIEKLLRVAAIGMFVVTAGPILLVGGLFAWKLISSDDYERTFNAPHQDWSIRLEEDCLIGPCHKYGHLIVPNGFLSTQTLQCELPQLDTSRIIFREIQDVHWSEDDTKFSWTSADPANDGRLDIAKQCYDTAVHDDRSKQISIRFRENCVTGTCVRSARWASWRGGFVYTTPCSVTATGTSLVFTLPGDVTGQIDVEVDAGAQTADWRSTGTGQSGQIVFAKDCDLSLQTKKPVPP</sequence>
<dbReference type="AlphaFoldDB" id="A0A0D6JH22"/>
<dbReference type="EMBL" id="LN829119">
    <property type="protein sequence ID" value="CPR20551.1"/>
    <property type="molecule type" value="Genomic_DNA"/>
</dbReference>
<protein>
    <submittedName>
        <fullName evidence="2">Uncharacterized protein</fullName>
    </submittedName>
</protein>
<keyword evidence="1" id="KW-0812">Transmembrane</keyword>
<organism evidence="2 3">
    <name type="scientific">Candidatus Filomicrobium marinum</name>
    <dbReference type="NCBI Taxonomy" id="1608628"/>
    <lineage>
        <taxon>Bacteria</taxon>
        <taxon>Pseudomonadati</taxon>
        <taxon>Pseudomonadota</taxon>
        <taxon>Alphaproteobacteria</taxon>
        <taxon>Hyphomicrobiales</taxon>
        <taxon>Hyphomicrobiaceae</taxon>
        <taxon>Filomicrobium</taxon>
    </lineage>
</organism>
<reference evidence="3" key="1">
    <citation type="submission" date="2015-02" db="EMBL/GenBank/DDBJ databases">
        <authorList>
            <person name="Chooi Y.-H."/>
        </authorList>
    </citation>
    <scope>NUCLEOTIDE SEQUENCE [LARGE SCALE GENOMIC DNA]</scope>
    <source>
        <strain evidence="3">strain Y</strain>
    </source>
</reference>
<evidence type="ECO:0000256" key="1">
    <source>
        <dbReference type="SAM" id="Phobius"/>
    </source>
</evidence>
<keyword evidence="3" id="KW-1185">Reference proteome</keyword>
<accession>A0A0D6JH22</accession>
<evidence type="ECO:0000313" key="3">
    <source>
        <dbReference type="Proteomes" id="UP000033187"/>
    </source>
</evidence>
<evidence type="ECO:0000313" key="2">
    <source>
        <dbReference type="EMBL" id="CPR20551.1"/>
    </source>
</evidence>
<gene>
    <name evidence="2" type="ORF">YBN1229_v1_2659</name>
</gene>
<dbReference type="KEGG" id="fil:BN1229_v1_3264"/>
<feature type="transmembrane region" description="Helical" evidence="1">
    <location>
        <begin position="6"/>
        <end position="30"/>
    </location>
</feature>
<dbReference type="Proteomes" id="UP000033187">
    <property type="component" value="Chromosome 1"/>
</dbReference>
<keyword evidence="1" id="KW-0472">Membrane</keyword>
<keyword evidence="1" id="KW-1133">Transmembrane helix</keyword>